<evidence type="ECO:0000313" key="2">
    <source>
        <dbReference type="Proteomes" id="UP001325023"/>
    </source>
</evidence>
<dbReference type="Proteomes" id="UP001325023">
    <property type="component" value="Chromosome"/>
</dbReference>
<proteinExistence type="predicted"/>
<name>A0ACD4Y1Q8_PSEFL</name>
<dbReference type="EMBL" id="CP140009">
    <property type="protein sequence ID" value="WQD75361.1"/>
    <property type="molecule type" value="Genomic_DNA"/>
</dbReference>
<sequence>MVDFFIERPNFAWVIALFIVLAGALTLGRLPVSQYPDVAPPQISVSASYPGASAQIINLNVTSLLEEELNGLPDLLYYESTSANGSADTTVTFKPGTDPDRAQIDVQNRLQRVVGRLPQAVIEQGLKVEQVRANFLMIYALSYTDEQQDSVGLADFAARAVNNEIRRVAGVGRVEMYTAERAMRIWVDPAELVGYGLSMADVSKAIAAQNVQVPAGSMGERPGPVDQQITATVMVQGQLESVEAFGNIVLRANDDGASVRIHDVARVELGRQDYRFDARLNGKPVAAMSVQLAPGGNALQTAQAVKARLEHLSSTLPGNMRLSVPYDTAPFVQAAIKQVVYTLIEAMVLVFLVMWLFLQKLRYTLIPAVVVPVCLSGTLAVMGVLGFSINMMTLFGMVLAIGMLVDDAIVVVESVERLISQERLSPKDATRKAMRQISGAIVGITLVLATVFLPLAFMGGSVGVIYQQFALVLSVSILFSGFLALTLTPALCAALLKPFDPTRRVPGFNRHFDRLTAHYERVAGTWVRRGTRSVCLYLLLLAVLVLAYHRLPSSFIPSEDQGYTVTDIQLPPAASAARTEVTVNAWEQYALAQPATHQVLSILGFSFSGEGANAALSYISLKDWSVRGSDQASRAVAQRATRAFEDVSDGSVFSTVPPAVDGLGTSAGFELRLQDLTGHPHAELLGARAQLLAAAKASPVIGSLRDEGLADAPQIKIDIDREKAEALGVSFDVISAALSAALGSQQINEFANQGRMQRVIVQADGSSRQTPEALLRLQVPNRQNKLVPLEAFSRFEWQVGPLQIVRYNGSQSLRFTGDAAAGYSTGQAMQALQDIAAQLPAGFSLEWAGLSLQEQQSSAQVPLLMGLSLLTVLLVLVALYESWAIPFAVLLIVPVGVLGSVAAVTVMGMPNDVYFKVGLVTIIGLSAKNAILIVEFAKALHAQGASLANAAIQAARLRFRPIIMTSLAFILGVVPLALATGPGAASQQAIGTGVIGGMLAATVLGVLWVPVLFVKVMSVSQRLQGRQWVVDANKGP</sequence>
<reference evidence="1" key="1">
    <citation type="submission" date="2023-12" db="EMBL/GenBank/DDBJ databases">
        <title>Genome sequencing and assembly of bacterial species from a model synthetic community.</title>
        <authorList>
            <person name="Hogle S.L."/>
        </authorList>
    </citation>
    <scope>NUCLEOTIDE SEQUENCE</scope>
    <source>
        <strain evidence="1">SBW25</strain>
    </source>
</reference>
<keyword evidence="2" id="KW-1185">Reference proteome</keyword>
<evidence type="ECO:0000313" key="1">
    <source>
        <dbReference type="EMBL" id="WQD75361.1"/>
    </source>
</evidence>
<accession>A0ACD4Y1Q8</accession>
<gene>
    <name evidence="1" type="ORF">U0037_16065</name>
</gene>
<organism evidence="1 2">
    <name type="scientific">Pseudomonas fluorescens</name>
    <dbReference type="NCBI Taxonomy" id="294"/>
    <lineage>
        <taxon>Bacteria</taxon>
        <taxon>Pseudomonadati</taxon>
        <taxon>Pseudomonadota</taxon>
        <taxon>Gammaproteobacteria</taxon>
        <taxon>Pseudomonadales</taxon>
        <taxon>Pseudomonadaceae</taxon>
        <taxon>Pseudomonas</taxon>
    </lineage>
</organism>
<protein>
    <submittedName>
        <fullName evidence="1">Multidrug efflux RND transporter permease subunit</fullName>
    </submittedName>
</protein>